<evidence type="ECO:0000313" key="2">
    <source>
        <dbReference type="Proteomes" id="UP000215914"/>
    </source>
</evidence>
<evidence type="ECO:0000313" key="1">
    <source>
        <dbReference type="EMBL" id="KAF5797744.1"/>
    </source>
</evidence>
<name>A0A9K3IJZ3_HELAN</name>
<organism evidence="1 2">
    <name type="scientific">Helianthus annuus</name>
    <name type="common">Common sunflower</name>
    <dbReference type="NCBI Taxonomy" id="4232"/>
    <lineage>
        <taxon>Eukaryota</taxon>
        <taxon>Viridiplantae</taxon>
        <taxon>Streptophyta</taxon>
        <taxon>Embryophyta</taxon>
        <taxon>Tracheophyta</taxon>
        <taxon>Spermatophyta</taxon>
        <taxon>Magnoliopsida</taxon>
        <taxon>eudicotyledons</taxon>
        <taxon>Gunneridae</taxon>
        <taxon>Pentapetalae</taxon>
        <taxon>asterids</taxon>
        <taxon>campanulids</taxon>
        <taxon>Asterales</taxon>
        <taxon>Asteraceae</taxon>
        <taxon>Asteroideae</taxon>
        <taxon>Heliantheae alliance</taxon>
        <taxon>Heliantheae</taxon>
        <taxon>Helianthus</taxon>
    </lineage>
</organism>
<sequence>MTGQGEVRNDPNVVMGKSLNAWSLHEEGVVVEYGLLCSVLNI</sequence>
<reference evidence="1" key="2">
    <citation type="submission" date="2020-06" db="EMBL/GenBank/DDBJ databases">
        <title>Helianthus annuus Genome sequencing and assembly Release 2.</title>
        <authorList>
            <person name="Gouzy J."/>
            <person name="Langlade N."/>
            <person name="Munos S."/>
        </authorList>
    </citation>
    <scope>NUCLEOTIDE SEQUENCE</scope>
    <source>
        <tissue evidence="1">Leaves</tissue>
    </source>
</reference>
<dbReference type="AlphaFoldDB" id="A0A9K3IJZ3"/>
<keyword evidence="2" id="KW-1185">Reference proteome</keyword>
<reference evidence="1" key="1">
    <citation type="journal article" date="2017" name="Nature">
        <title>The sunflower genome provides insights into oil metabolism, flowering and Asterid evolution.</title>
        <authorList>
            <person name="Badouin H."/>
            <person name="Gouzy J."/>
            <person name="Grassa C.J."/>
            <person name="Murat F."/>
            <person name="Staton S.E."/>
            <person name="Cottret L."/>
            <person name="Lelandais-Briere C."/>
            <person name="Owens G.L."/>
            <person name="Carrere S."/>
            <person name="Mayjonade B."/>
            <person name="Legrand L."/>
            <person name="Gill N."/>
            <person name="Kane N.C."/>
            <person name="Bowers J.E."/>
            <person name="Hubner S."/>
            <person name="Bellec A."/>
            <person name="Berard A."/>
            <person name="Berges H."/>
            <person name="Blanchet N."/>
            <person name="Boniface M.C."/>
            <person name="Brunel D."/>
            <person name="Catrice O."/>
            <person name="Chaidir N."/>
            <person name="Claudel C."/>
            <person name="Donnadieu C."/>
            <person name="Faraut T."/>
            <person name="Fievet G."/>
            <person name="Helmstetter N."/>
            <person name="King M."/>
            <person name="Knapp S.J."/>
            <person name="Lai Z."/>
            <person name="Le Paslier M.C."/>
            <person name="Lippi Y."/>
            <person name="Lorenzon L."/>
            <person name="Mandel J.R."/>
            <person name="Marage G."/>
            <person name="Marchand G."/>
            <person name="Marquand E."/>
            <person name="Bret-Mestries E."/>
            <person name="Morien E."/>
            <person name="Nambeesan S."/>
            <person name="Nguyen T."/>
            <person name="Pegot-Espagnet P."/>
            <person name="Pouilly N."/>
            <person name="Raftis F."/>
            <person name="Sallet E."/>
            <person name="Schiex T."/>
            <person name="Thomas J."/>
            <person name="Vandecasteele C."/>
            <person name="Vares D."/>
            <person name="Vear F."/>
            <person name="Vautrin S."/>
            <person name="Crespi M."/>
            <person name="Mangin B."/>
            <person name="Burke J.M."/>
            <person name="Salse J."/>
            <person name="Munos S."/>
            <person name="Vincourt P."/>
            <person name="Rieseberg L.H."/>
            <person name="Langlade N.B."/>
        </authorList>
    </citation>
    <scope>NUCLEOTIDE SEQUENCE</scope>
    <source>
        <tissue evidence="1">Leaves</tissue>
    </source>
</reference>
<protein>
    <submittedName>
        <fullName evidence="1">Uncharacterized protein</fullName>
    </submittedName>
</protein>
<accession>A0A9K3IJZ3</accession>
<dbReference type="EMBL" id="MNCJ02000322">
    <property type="protein sequence ID" value="KAF5797744.1"/>
    <property type="molecule type" value="Genomic_DNA"/>
</dbReference>
<proteinExistence type="predicted"/>
<comment type="caution">
    <text evidence="1">The sequence shown here is derived from an EMBL/GenBank/DDBJ whole genome shotgun (WGS) entry which is preliminary data.</text>
</comment>
<gene>
    <name evidence="1" type="ORF">HanXRQr2_Chr07g0284321</name>
</gene>
<dbReference type="Proteomes" id="UP000215914">
    <property type="component" value="Unassembled WGS sequence"/>
</dbReference>
<dbReference type="Gramene" id="mRNA:HanXRQr2_Chr07g0284321">
    <property type="protein sequence ID" value="mRNA:HanXRQr2_Chr07g0284321"/>
    <property type="gene ID" value="HanXRQr2_Chr07g0284321"/>
</dbReference>